<dbReference type="Gene3D" id="3.10.450.50">
    <property type="match status" value="1"/>
</dbReference>
<dbReference type="AlphaFoldDB" id="G7GMS6"/>
<dbReference type="InterPro" id="IPR048469">
    <property type="entry name" value="YchJ-like_M"/>
</dbReference>
<proteinExistence type="predicted"/>
<reference evidence="2 3" key="1">
    <citation type="submission" date="2011-11" db="EMBL/GenBank/DDBJ databases">
        <title>Whole genome shotgun sequence of Gordonia amarae NBRC 15530.</title>
        <authorList>
            <person name="Takarada H."/>
            <person name="Hosoyama A."/>
            <person name="Tsuchikane K."/>
            <person name="Katsumata H."/>
            <person name="Yamazaki S."/>
            <person name="Fujita N."/>
        </authorList>
    </citation>
    <scope>NUCLEOTIDE SEQUENCE [LARGE SCALE GENOMIC DNA]</scope>
    <source>
        <strain evidence="2 3">NBRC 15530</strain>
    </source>
</reference>
<sequence>MTQAECGGALYHWRPMSRTVSDSDRCPCTSGESFGECCGPLLAGTRRAATAQALMRSRFTAFAVGDAAYLLASWHPATRPRELDLDESLDWYRLDIHAAGGGTPFEKTGEVTFTAHYRVDGERAKLREHSRFERVDGEWKYLDAL</sequence>
<evidence type="ECO:0000313" key="2">
    <source>
        <dbReference type="EMBL" id="GAB04901.1"/>
    </source>
</evidence>
<organism evidence="2 3">
    <name type="scientific">Gordonia amarae NBRC 15530</name>
    <dbReference type="NCBI Taxonomy" id="1075090"/>
    <lineage>
        <taxon>Bacteria</taxon>
        <taxon>Bacillati</taxon>
        <taxon>Actinomycetota</taxon>
        <taxon>Actinomycetes</taxon>
        <taxon>Mycobacteriales</taxon>
        <taxon>Gordoniaceae</taxon>
        <taxon>Gordonia</taxon>
    </lineage>
</organism>
<gene>
    <name evidence="2" type="ORF">GOAMR_24_00240</name>
</gene>
<dbReference type="Pfam" id="PF17775">
    <property type="entry name" value="YchJ_M-like"/>
    <property type="match status" value="1"/>
</dbReference>
<dbReference type="eggNOG" id="COG3012">
    <property type="taxonomic scope" value="Bacteria"/>
</dbReference>
<feature type="domain" description="YchJ-like middle NTF2-like" evidence="1">
    <location>
        <begin position="50"/>
        <end position="144"/>
    </location>
</feature>
<protein>
    <recommendedName>
        <fullName evidence="1">YchJ-like middle NTF2-like domain-containing protein</fullName>
    </recommendedName>
</protein>
<name>G7GMS6_9ACTN</name>
<dbReference type="EMBL" id="BAED01000024">
    <property type="protein sequence ID" value="GAB04901.1"/>
    <property type="molecule type" value="Genomic_DNA"/>
</dbReference>
<keyword evidence="3" id="KW-1185">Reference proteome</keyword>
<dbReference type="STRING" id="1075090.GOAMR_24_00240"/>
<dbReference type="SUPFAM" id="SSF54427">
    <property type="entry name" value="NTF2-like"/>
    <property type="match status" value="1"/>
</dbReference>
<comment type="caution">
    <text evidence="2">The sequence shown here is derived from an EMBL/GenBank/DDBJ whole genome shotgun (WGS) entry which is preliminary data.</text>
</comment>
<dbReference type="Proteomes" id="UP000006023">
    <property type="component" value="Unassembled WGS sequence"/>
</dbReference>
<accession>G7GMS6</accession>
<dbReference type="InterPro" id="IPR032710">
    <property type="entry name" value="NTF2-like_dom_sf"/>
</dbReference>
<evidence type="ECO:0000259" key="1">
    <source>
        <dbReference type="Pfam" id="PF17775"/>
    </source>
</evidence>
<evidence type="ECO:0000313" key="3">
    <source>
        <dbReference type="Proteomes" id="UP000006023"/>
    </source>
</evidence>